<dbReference type="Proteomes" id="UP000800235">
    <property type="component" value="Unassembled WGS sequence"/>
</dbReference>
<dbReference type="InterPro" id="IPR009001">
    <property type="entry name" value="Transl_elong_EF1A/Init_IF2_C"/>
</dbReference>
<dbReference type="FunFam" id="2.40.30.10:FF:000020">
    <property type="entry name" value="Translation elongation factor EF-1"/>
    <property type="match status" value="1"/>
</dbReference>
<evidence type="ECO:0000256" key="8">
    <source>
        <dbReference type="ARBA" id="ARBA00022917"/>
    </source>
</evidence>
<dbReference type="SUPFAM" id="SSF50447">
    <property type="entry name" value="Translation proteins"/>
    <property type="match status" value="1"/>
</dbReference>
<evidence type="ECO:0000256" key="4">
    <source>
        <dbReference type="ARBA" id="ARBA00022490"/>
    </source>
</evidence>
<dbReference type="PANTHER" id="PTHR23115">
    <property type="entry name" value="TRANSLATION FACTOR"/>
    <property type="match status" value="1"/>
</dbReference>
<dbReference type="OrthoDB" id="342024at2759"/>
<organism evidence="15 16">
    <name type="scientific">Tothia fuscella</name>
    <dbReference type="NCBI Taxonomy" id="1048955"/>
    <lineage>
        <taxon>Eukaryota</taxon>
        <taxon>Fungi</taxon>
        <taxon>Dikarya</taxon>
        <taxon>Ascomycota</taxon>
        <taxon>Pezizomycotina</taxon>
        <taxon>Dothideomycetes</taxon>
        <taxon>Pleosporomycetidae</taxon>
        <taxon>Venturiales</taxon>
        <taxon>Cylindrosympodiaceae</taxon>
        <taxon>Tothia</taxon>
    </lineage>
</organism>
<comment type="caution">
    <text evidence="15">The sequence shown here is derived from an EMBL/GenBank/DDBJ whole genome shotgun (WGS) entry which is preliminary data.</text>
</comment>
<dbReference type="InterPro" id="IPR054696">
    <property type="entry name" value="GTP-eEF1A_C"/>
</dbReference>
<evidence type="ECO:0000256" key="12">
    <source>
        <dbReference type="ARBA" id="ARBA00074866"/>
    </source>
</evidence>
<dbReference type="InterPro" id="IPR031157">
    <property type="entry name" value="G_TR_CS"/>
</dbReference>
<dbReference type="GO" id="GO:0005525">
    <property type="term" value="F:GTP binding"/>
    <property type="evidence" value="ECO:0007669"/>
    <property type="project" value="UniProtKB-KW"/>
</dbReference>
<dbReference type="GO" id="GO:0003924">
    <property type="term" value="F:GTPase activity"/>
    <property type="evidence" value="ECO:0007669"/>
    <property type="project" value="InterPro"/>
</dbReference>
<evidence type="ECO:0000256" key="3">
    <source>
        <dbReference type="ARBA" id="ARBA00013870"/>
    </source>
</evidence>
<dbReference type="GO" id="GO:0002184">
    <property type="term" value="P:cytoplasmic translational termination"/>
    <property type="evidence" value="ECO:0007669"/>
    <property type="project" value="UniProtKB-ARBA"/>
</dbReference>
<evidence type="ECO:0000256" key="1">
    <source>
        <dbReference type="ARBA" id="ARBA00004496"/>
    </source>
</evidence>
<evidence type="ECO:0000256" key="13">
    <source>
        <dbReference type="SAM" id="MobiDB-lite"/>
    </source>
</evidence>
<evidence type="ECO:0000256" key="10">
    <source>
        <dbReference type="ARBA" id="ARBA00049117"/>
    </source>
</evidence>
<dbReference type="PROSITE" id="PS00301">
    <property type="entry name" value="G_TR_1"/>
    <property type="match status" value="1"/>
</dbReference>
<comment type="catalytic activity">
    <reaction evidence="10">
        <text>GTP + H2O = GDP + phosphate + H(+)</text>
        <dbReference type="Rhea" id="RHEA:19669"/>
        <dbReference type="ChEBI" id="CHEBI:15377"/>
        <dbReference type="ChEBI" id="CHEBI:15378"/>
        <dbReference type="ChEBI" id="CHEBI:37565"/>
        <dbReference type="ChEBI" id="CHEBI:43474"/>
        <dbReference type="ChEBI" id="CHEBI:58189"/>
    </reaction>
    <physiologicalReaction direction="left-to-right" evidence="10">
        <dbReference type="Rhea" id="RHEA:19670"/>
    </physiologicalReaction>
</comment>
<evidence type="ECO:0000256" key="9">
    <source>
        <dbReference type="ARBA" id="ARBA00023134"/>
    </source>
</evidence>
<dbReference type="PROSITE" id="PS51722">
    <property type="entry name" value="G_TR_2"/>
    <property type="match status" value="1"/>
</dbReference>
<dbReference type="Pfam" id="PF08938">
    <property type="entry name" value="HBS1_N"/>
    <property type="match status" value="1"/>
</dbReference>
<name>A0A9P4NZU8_9PEZI</name>
<keyword evidence="9" id="KW-0342">GTP-binding</keyword>
<keyword evidence="16" id="KW-1185">Reference proteome</keyword>
<dbReference type="InterPro" id="IPR009000">
    <property type="entry name" value="Transl_B-barrel_sf"/>
</dbReference>
<evidence type="ECO:0000256" key="5">
    <source>
        <dbReference type="ARBA" id="ARBA00022741"/>
    </source>
</evidence>
<dbReference type="Gene3D" id="3.40.50.300">
    <property type="entry name" value="P-loop containing nucleotide triphosphate hydrolases"/>
    <property type="match status" value="1"/>
</dbReference>
<dbReference type="Gene3D" id="2.40.30.10">
    <property type="entry name" value="Translation factors"/>
    <property type="match status" value="2"/>
</dbReference>
<evidence type="ECO:0000313" key="15">
    <source>
        <dbReference type="EMBL" id="KAF2434159.1"/>
    </source>
</evidence>
<evidence type="ECO:0000256" key="7">
    <source>
        <dbReference type="ARBA" id="ARBA00022845"/>
    </source>
</evidence>
<keyword evidence="5" id="KW-0547">Nucleotide-binding</keyword>
<dbReference type="GO" id="GO:0006417">
    <property type="term" value="P:regulation of translation"/>
    <property type="evidence" value="ECO:0007669"/>
    <property type="project" value="UniProtKB-KW"/>
</dbReference>
<dbReference type="SUPFAM" id="SSF52540">
    <property type="entry name" value="P-loop containing nucleoside triphosphate hydrolases"/>
    <property type="match status" value="1"/>
</dbReference>
<evidence type="ECO:0000256" key="6">
    <source>
        <dbReference type="ARBA" id="ARBA00022801"/>
    </source>
</evidence>
<dbReference type="GO" id="GO:0005829">
    <property type="term" value="C:cytosol"/>
    <property type="evidence" value="ECO:0007669"/>
    <property type="project" value="GOC"/>
</dbReference>
<dbReference type="InterPro" id="IPR000795">
    <property type="entry name" value="T_Tr_GTP-bd_dom"/>
</dbReference>
<sequence length="583" mass="64091">MSNRRVKAVGYEDDYDEYEEEEEYEDGEDGRTANELSAEDQELMLLNTVKVKSLLGEDFIATDQEIQDALWHYFYDVEKSVTYLKNLKRPFTTPKKSKENPVSRFDQATHAAEANIKHTEGKSNTSTAKSKNGTVVNGVTKDVAGMSVKDSSTSKHKNLNVVEEFKKANMKAAASFVVVGHVDHGKSTLMGRLLYDLKVVDEASMERLRRESKKIGKSSFALAWVMDATTDERERGVTVDIATNHFETEKTRFTILDAPGHQDFIPNMIAGASQADFAVLVIDASTNSFESGLRGQTREHAMLVRSMGVQRLIVAVNKMDMCDWSHDRFTEIQQQMSRFLEIAGFASSSISFIPCAGLTGDNITKPVTDIQNAAWYTGPTLVSELDNAEPTKRALDKPLRMTISEVFRTSPNNPISVSGKLDAGSLQAGDTVTIMPSSERAIVKSLTADNYPADWAVAGQIAVLNLADIDPIHLKHGDIICHPSTAIKNIKSFTAKILAIDHVMPMFVEVHRGPLHVAGKISGLVATLDKASGNVVRKKPKVIQPGAVARVIVELEREMPLEAPSKVILRSEGRTVAAGLVEE</sequence>
<dbReference type="SUPFAM" id="SSF50465">
    <property type="entry name" value="EF-Tu/eEF-1alpha/eIF2-gamma C-terminal domain"/>
    <property type="match status" value="1"/>
</dbReference>
<dbReference type="GO" id="GO:1990533">
    <property type="term" value="C:Dom34-Hbs1 complex"/>
    <property type="evidence" value="ECO:0007669"/>
    <property type="project" value="UniProtKB-ARBA"/>
</dbReference>
<dbReference type="PRINTS" id="PR00315">
    <property type="entry name" value="ELONGATNFCT"/>
</dbReference>
<evidence type="ECO:0000256" key="11">
    <source>
        <dbReference type="ARBA" id="ARBA00063537"/>
    </source>
</evidence>
<feature type="region of interest" description="Disordered" evidence="13">
    <location>
        <begin position="1"/>
        <end position="33"/>
    </location>
</feature>
<dbReference type="InterPro" id="IPR015033">
    <property type="entry name" value="HBS1-like_N"/>
</dbReference>
<dbReference type="EMBL" id="MU007017">
    <property type="protein sequence ID" value="KAF2434159.1"/>
    <property type="molecule type" value="Genomic_DNA"/>
</dbReference>
<dbReference type="AlphaFoldDB" id="A0A9P4NZU8"/>
<keyword evidence="8" id="KW-0648">Protein biosynthesis</keyword>
<comment type="similarity">
    <text evidence="2">Belongs to the TRAFAC class translation factor GTPase superfamily. Classic translation factor GTPase family. EF-Tu/EF-1A subfamily.</text>
</comment>
<dbReference type="InterPro" id="IPR050100">
    <property type="entry name" value="TRAFAC_GTPase_members"/>
</dbReference>
<evidence type="ECO:0000259" key="14">
    <source>
        <dbReference type="PROSITE" id="PS51722"/>
    </source>
</evidence>
<reference evidence="15" key="1">
    <citation type="journal article" date="2020" name="Stud. Mycol.">
        <title>101 Dothideomycetes genomes: a test case for predicting lifestyles and emergence of pathogens.</title>
        <authorList>
            <person name="Haridas S."/>
            <person name="Albert R."/>
            <person name="Binder M."/>
            <person name="Bloem J."/>
            <person name="Labutti K."/>
            <person name="Salamov A."/>
            <person name="Andreopoulos B."/>
            <person name="Baker S."/>
            <person name="Barry K."/>
            <person name="Bills G."/>
            <person name="Bluhm B."/>
            <person name="Cannon C."/>
            <person name="Castanera R."/>
            <person name="Culley D."/>
            <person name="Daum C."/>
            <person name="Ezra D."/>
            <person name="Gonzalez J."/>
            <person name="Henrissat B."/>
            <person name="Kuo A."/>
            <person name="Liang C."/>
            <person name="Lipzen A."/>
            <person name="Lutzoni F."/>
            <person name="Magnuson J."/>
            <person name="Mondo S."/>
            <person name="Nolan M."/>
            <person name="Ohm R."/>
            <person name="Pangilinan J."/>
            <person name="Park H.-J."/>
            <person name="Ramirez L."/>
            <person name="Alfaro M."/>
            <person name="Sun H."/>
            <person name="Tritt A."/>
            <person name="Yoshinaga Y."/>
            <person name="Zwiers L.-H."/>
            <person name="Turgeon B."/>
            <person name="Goodwin S."/>
            <person name="Spatafora J."/>
            <person name="Crous P."/>
            <person name="Grigoriev I."/>
        </authorList>
    </citation>
    <scope>NUCLEOTIDE SEQUENCE</scope>
    <source>
        <strain evidence="15">CBS 130266</strain>
    </source>
</reference>
<gene>
    <name evidence="15" type="ORF">EJ08DRAFT_646609</name>
</gene>
<protein>
    <recommendedName>
        <fullName evidence="12">Elongation factor 1 alpha-like protein</fullName>
    </recommendedName>
    <alternativeName>
        <fullName evidence="3">Elongation factor 1-alpha</fullName>
    </alternativeName>
</protein>
<dbReference type="InterPro" id="IPR027417">
    <property type="entry name" value="P-loop_NTPase"/>
</dbReference>
<dbReference type="CDD" id="cd01883">
    <property type="entry name" value="EF1_alpha"/>
    <property type="match status" value="1"/>
</dbReference>
<keyword evidence="6" id="KW-0378">Hydrolase</keyword>
<dbReference type="CDD" id="cd16267">
    <property type="entry name" value="HBS1-like_II"/>
    <property type="match status" value="1"/>
</dbReference>
<keyword evidence="7" id="KW-0810">Translation regulation</keyword>
<evidence type="ECO:0000313" key="16">
    <source>
        <dbReference type="Proteomes" id="UP000800235"/>
    </source>
</evidence>
<feature type="compositionally biased region" description="Acidic residues" evidence="13">
    <location>
        <begin position="11"/>
        <end position="28"/>
    </location>
</feature>
<feature type="domain" description="Tr-type G" evidence="14">
    <location>
        <begin position="171"/>
        <end position="395"/>
    </location>
</feature>
<keyword evidence="4" id="KW-0963">Cytoplasm</keyword>
<dbReference type="FunFam" id="3.40.50.300:FF:000204">
    <property type="entry name" value="Translation elongation factor Tu"/>
    <property type="match status" value="1"/>
</dbReference>
<dbReference type="Pfam" id="PF00009">
    <property type="entry name" value="GTP_EFTU"/>
    <property type="match status" value="1"/>
</dbReference>
<accession>A0A9P4NZU8</accession>
<dbReference type="Pfam" id="PF22594">
    <property type="entry name" value="GTP-eEF1A_C"/>
    <property type="match status" value="1"/>
</dbReference>
<comment type="subcellular location">
    <subcellularLocation>
        <location evidence="1">Cytoplasm</location>
    </subcellularLocation>
</comment>
<comment type="subunit">
    <text evidence="11">Component of the Dom34-Hbs1 complex, also named Pelota-HBS1L complex, composed of dom34 and hbs1.</text>
</comment>
<evidence type="ECO:0000256" key="2">
    <source>
        <dbReference type="ARBA" id="ARBA00007249"/>
    </source>
</evidence>
<proteinExistence type="inferred from homology"/>